<dbReference type="EMBL" id="JABEBT010000037">
    <property type="protein sequence ID" value="KAF7635813.1"/>
    <property type="molecule type" value="Genomic_DNA"/>
</dbReference>
<accession>A0A8S9ZRJ9</accession>
<feature type="region of interest" description="Disordered" evidence="1">
    <location>
        <begin position="199"/>
        <end position="243"/>
    </location>
</feature>
<sequence length="376" mass="43991">MFTGNEEINSTHKRKVDNDSFDELQISSKKPLLEANVLPESPEQLESLLIPIDYARQLLASSKAKWPLKKLRTILEGSWMRYQAVRDRSKNPLTSFFIDCVIHVNRDGLRFKNTRENSYRSIIKLKECETSLDNDVFKLWLEDLRRWNVPVPSVDELKAKRKIIEQAIEEIKSDKQFNSIETSETRNITNEDETRVQIKSENILPKSMSDQNEMEKQPNDDEQLGNTDNSLMQSTSNDNVIPGGLTRENISKMVITIDELCRLLDYGKEVFERVVTGFFVEIRAPPNPNHKKVNPEIKGHLIYLDQVIGVNWVGKPYLVFQKPMTLSLKFRHFRDEKLKLLPCRNRNTPIDQKAINQWIYDTIEWVCIFLILLFFY</sequence>
<organism evidence="2 3">
    <name type="scientific">Meloidogyne graminicola</name>
    <dbReference type="NCBI Taxonomy" id="189291"/>
    <lineage>
        <taxon>Eukaryota</taxon>
        <taxon>Metazoa</taxon>
        <taxon>Ecdysozoa</taxon>
        <taxon>Nematoda</taxon>
        <taxon>Chromadorea</taxon>
        <taxon>Rhabditida</taxon>
        <taxon>Tylenchina</taxon>
        <taxon>Tylenchomorpha</taxon>
        <taxon>Tylenchoidea</taxon>
        <taxon>Meloidogynidae</taxon>
        <taxon>Meloidogyninae</taxon>
        <taxon>Meloidogyne</taxon>
    </lineage>
</organism>
<protein>
    <recommendedName>
        <fullName evidence="4">Plus3 domain-containing protein</fullName>
    </recommendedName>
</protein>
<dbReference type="GO" id="GO:0003677">
    <property type="term" value="F:DNA binding"/>
    <property type="evidence" value="ECO:0007669"/>
    <property type="project" value="InterPro"/>
</dbReference>
<evidence type="ECO:0000256" key="1">
    <source>
        <dbReference type="SAM" id="MobiDB-lite"/>
    </source>
</evidence>
<dbReference type="OrthoDB" id="5887551at2759"/>
<comment type="caution">
    <text evidence="2">The sequence shown here is derived from an EMBL/GenBank/DDBJ whole genome shotgun (WGS) entry which is preliminary data.</text>
</comment>
<dbReference type="Proteomes" id="UP000605970">
    <property type="component" value="Unassembled WGS sequence"/>
</dbReference>
<reference evidence="2" key="1">
    <citation type="journal article" date="2020" name="Ecol. Evol.">
        <title>Genome structure and content of the rice root-knot nematode (Meloidogyne graminicola).</title>
        <authorList>
            <person name="Phan N.T."/>
            <person name="Danchin E.G.J."/>
            <person name="Klopp C."/>
            <person name="Perfus-Barbeoch L."/>
            <person name="Kozlowski D.K."/>
            <person name="Koutsovoulos G.D."/>
            <person name="Lopez-Roques C."/>
            <person name="Bouchez O."/>
            <person name="Zahm M."/>
            <person name="Besnard G."/>
            <person name="Bellafiore S."/>
        </authorList>
    </citation>
    <scope>NUCLEOTIDE SEQUENCE</scope>
    <source>
        <strain evidence="2">VN-18</strain>
    </source>
</reference>
<dbReference type="AlphaFoldDB" id="A0A8S9ZRJ9"/>
<dbReference type="InterPro" id="IPR036128">
    <property type="entry name" value="Plus3-like_sf"/>
</dbReference>
<dbReference type="Gene3D" id="3.90.70.200">
    <property type="entry name" value="Plus-3 domain"/>
    <property type="match status" value="1"/>
</dbReference>
<name>A0A8S9ZRJ9_9BILA</name>
<evidence type="ECO:0000313" key="2">
    <source>
        <dbReference type="EMBL" id="KAF7635813.1"/>
    </source>
</evidence>
<feature type="compositionally biased region" description="Polar residues" evidence="1">
    <location>
        <begin position="224"/>
        <end position="239"/>
    </location>
</feature>
<proteinExistence type="predicted"/>
<keyword evidence="3" id="KW-1185">Reference proteome</keyword>
<evidence type="ECO:0000313" key="3">
    <source>
        <dbReference type="Proteomes" id="UP000605970"/>
    </source>
</evidence>
<gene>
    <name evidence="2" type="ORF">Mgra_00004725</name>
</gene>
<evidence type="ECO:0008006" key="4">
    <source>
        <dbReference type="Google" id="ProtNLM"/>
    </source>
</evidence>